<dbReference type="Pfam" id="PF01135">
    <property type="entry name" value="PCMT"/>
    <property type="match status" value="1"/>
</dbReference>
<feature type="compositionally biased region" description="Basic and acidic residues" evidence="4">
    <location>
        <begin position="330"/>
        <end position="341"/>
    </location>
</feature>
<evidence type="ECO:0000313" key="6">
    <source>
        <dbReference type="EMBL" id="KAA1174807.1"/>
    </source>
</evidence>
<dbReference type="GO" id="GO:0005524">
    <property type="term" value="F:ATP binding"/>
    <property type="evidence" value="ECO:0007669"/>
    <property type="project" value="UniProtKB-KW"/>
</dbReference>
<accession>A0A5B0VJC8</accession>
<dbReference type="PANTHER" id="PTHR30258:SF2">
    <property type="entry name" value="COMG OPERON PROTEIN 1"/>
    <property type="match status" value="1"/>
</dbReference>
<dbReference type="AlphaFoldDB" id="A0A5B0VJC8"/>
<evidence type="ECO:0000256" key="4">
    <source>
        <dbReference type="SAM" id="MobiDB-lite"/>
    </source>
</evidence>
<dbReference type="SUPFAM" id="SSF52540">
    <property type="entry name" value="P-loop containing nucleoside triphosphate hydrolases"/>
    <property type="match status" value="1"/>
</dbReference>
<keyword evidence="3" id="KW-0067">ATP-binding</keyword>
<protein>
    <submittedName>
        <fullName evidence="6">Protein-L-isoaspartate(D-aspartate) O-methyltransferase</fullName>
    </submittedName>
</protein>
<comment type="similarity">
    <text evidence="1">Belongs to the GSP E family.</text>
</comment>
<feature type="region of interest" description="Disordered" evidence="4">
    <location>
        <begin position="330"/>
        <end position="353"/>
    </location>
</feature>
<dbReference type="RefSeq" id="WP_149599229.1">
    <property type="nucleotide sequence ID" value="NZ_VTUU01000002.1"/>
</dbReference>
<dbReference type="InterPro" id="IPR027417">
    <property type="entry name" value="P-loop_NTPase"/>
</dbReference>
<dbReference type="CDD" id="cd02440">
    <property type="entry name" value="AdoMet_MTases"/>
    <property type="match status" value="1"/>
</dbReference>
<keyword evidence="7" id="KW-1185">Reference proteome</keyword>
<keyword evidence="6" id="KW-0489">Methyltransferase</keyword>
<dbReference type="Pfam" id="PF00437">
    <property type="entry name" value="T2SSE"/>
    <property type="match status" value="1"/>
</dbReference>
<dbReference type="Gene3D" id="3.40.50.300">
    <property type="entry name" value="P-loop containing nucleotide triphosphate hydrolases"/>
    <property type="match status" value="1"/>
</dbReference>
<dbReference type="Gene3D" id="3.30.450.90">
    <property type="match status" value="1"/>
</dbReference>
<dbReference type="PROSITE" id="PS00662">
    <property type="entry name" value="T2SP_E"/>
    <property type="match status" value="1"/>
</dbReference>
<keyword evidence="6" id="KW-0808">Transferase</keyword>
<dbReference type="InterPro" id="IPR029063">
    <property type="entry name" value="SAM-dependent_MTases_sf"/>
</dbReference>
<evidence type="ECO:0000256" key="2">
    <source>
        <dbReference type="ARBA" id="ARBA00022741"/>
    </source>
</evidence>
<organism evidence="6 7">
    <name type="scientific">Marinobacter salinexigens</name>
    <dbReference type="NCBI Taxonomy" id="2919747"/>
    <lineage>
        <taxon>Bacteria</taxon>
        <taxon>Pseudomonadati</taxon>
        <taxon>Pseudomonadota</taxon>
        <taxon>Gammaproteobacteria</taxon>
        <taxon>Pseudomonadales</taxon>
        <taxon>Marinobacteraceae</taxon>
        <taxon>Marinobacter</taxon>
    </lineage>
</organism>
<proteinExistence type="inferred from homology"/>
<dbReference type="Pfam" id="PF05157">
    <property type="entry name" value="MshEN"/>
    <property type="match status" value="1"/>
</dbReference>
<sequence length="762" mass="84492">MKKLYPRALEALLAVSRHEFVAGTDLAGSITGHSIPREDTVSHILDLMPEVEPDQVVMHVGGGAGYVAAVLSGLAQRVIYVERNDEVAEAARKRFFRLGKHNVDVIPRPIEEALGLDQLCDVVLCTTFLKDRAVVAPYLRDGGLLACLEGSAGPVPSLAMFEKRHGKLERVRTLGWVDFNRSSEQILIDLGIIDEQHLADAKQEAEKQNCRLLDLLRRKLNLEEIDLYKSLGRQRGMAFREGDELLNGLRPELFRRFSRTFLDLSRMIPVAEEQGKMVVATDDPDARTDQLERMTPNQSVECVLVTPTDFRRLWSALDLTVKGRHFVADHARHPESEREGEQGGGALLGDDQSKSNGHVSPYLVSVYEAILLDAVSEKASDIHIEQYEGRVRIRLRVDGDLHDLPQYQLSPREIKGVINVIKLRAELNIAEHRLPQGGRSRLQLANMAYDLRIQTQPSLHGENAIIRLLPQTGRAMTIAELGMSKHIGSRYQRLLDNPAGLVLVVGPTGSGKSTTLYAGLQTLADDGRRKVITVEDPIEYSIDNIQQTRVRTEIGFGFADAMRAFVREDPDVILVGEIRDQETALEAIRASQTGHVVLSTLHCNDAVDSLQRLYDLGVHPNSIAGELLAVIAQRLAKRICTHCRKPATPDPAILAELFPDGPPADFRCFEGKGCDNCNGRGTHGRVAIVEYMEVDSDIRNAISSQPPVGELRWRALDAGLVTMRDSALDHVIEGLIPLSELPRILPRERMAPEVRGGRRGSL</sequence>
<dbReference type="GO" id="GO:0005886">
    <property type="term" value="C:plasma membrane"/>
    <property type="evidence" value="ECO:0007669"/>
    <property type="project" value="TreeGrafter"/>
</dbReference>
<dbReference type="InterPro" id="IPR037257">
    <property type="entry name" value="T2SS_E_N_sf"/>
</dbReference>
<dbReference type="GO" id="GO:0008168">
    <property type="term" value="F:methyltransferase activity"/>
    <property type="evidence" value="ECO:0007669"/>
    <property type="project" value="UniProtKB-KW"/>
</dbReference>
<evidence type="ECO:0000259" key="5">
    <source>
        <dbReference type="PROSITE" id="PS00662"/>
    </source>
</evidence>
<feature type="domain" description="Bacterial type II secretion system protein E" evidence="5">
    <location>
        <begin position="566"/>
        <end position="580"/>
    </location>
</feature>
<name>A0A5B0VJC8_9GAMM</name>
<dbReference type="EMBL" id="VTUU01000002">
    <property type="protein sequence ID" value="KAA1174807.1"/>
    <property type="molecule type" value="Genomic_DNA"/>
</dbReference>
<dbReference type="InterPro" id="IPR001482">
    <property type="entry name" value="T2SS/T4SS_dom"/>
</dbReference>
<dbReference type="Proteomes" id="UP000323161">
    <property type="component" value="Unassembled WGS sequence"/>
</dbReference>
<dbReference type="CDD" id="cd01129">
    <property type="entry name" value="PulE-GspE-like"/>
    <property type="match status" value="1"/>
</dbReference>
<dbReference type="InterPro" id="IPR007831">
    <property type="entry name" value="T2SS_GspE_N"/>
</dbReference>
<dbReference type="GO" id="GO:0016887">
    <property type="term" value="F:ATP hydrolysis activity"/>
    <property type="evidence" value="ECO:0007669"/>
    <property type="project" value="TreeGrafter"/>
</dbReference>
<reference evidence="6 7" key="1">
    <citation type="submission" date="2019-08" db="EMBL/GenBank/DDBJ databases">
        <title>Marinobacter ZYF650 sp. nov., a marine bacterium isolated from seawater of the Mariana trench.</title>
        <authorList>
            <person name="Ahmad W."/>
        </authorList>
    </citation>
    <scope>NUCLEOTIDE SEQUENCE [LARGE SCALE GENOMIC DNA]</scope>
    <source>
        <strain evidence="6 7">ZYF650</strain>
    </source>
</reference>
<evidence type="ECO:0000313" key="7">
    <source>
        <dbReference type="Proteomes" id="UP000323161"/>
    </source>
</evidence>
<keyword evidence="2" id="KW-0547">Nucleotide-binding</keyword>
<dbReference type="SUPFAM" id="SSF160246">
    <property type="entry name" value="EspE N-terminal domain-like"/>
    <property type="match status" value="1"/>
</dbReference>
<evidence type="ECO:0000256" key="3">
    <source>
        <dbReference type="ARBA" id="ARBA00022840"/>
    </source>
</evidence>
<dbReference type="Gene3D" id="3.40.50.150">
    <property type="entry name" value="Vaccinia Virus protein VP39"/>
    <property type="match status" value="1"/>
</dbReference>
<comment type="caution">
    <text evidence="6">The sequence shown here is derived from an EMBL/GenBank/DDBJ whole genome shotgun (WGS) entry which is preliminary data.</text>
</comment>
<dbReference type="SUPFAM" id="SSF53335">
    <property type="entry name" value="S-adenosyl-L-methionine-dependent methyltransferases"/>
    <property type="match status" value="1"/>
</dbReference>
<dbReference type="GO" id="GO:0032259">
    <property type="term" value="P:methylation"/>
    <property type="evidence" value="ECO:0007669"/>
    <property type="project" value="UniProtKB-KW"/>
</dbReference>
<gene>
    <name evidence="6" type="ORF">FWJ25_05340</name>
</gene>
<evidence type="ECO:0000256" key="1">
    <source>
        <dbReference type="ARBA" id="ARBA00006611"/>
    </source>
</evidence>
<dbReference type="PANTHER" id="PTHR30258">
    <property type="entry name" value="TYPE II SECRETION SYSTEM PROTEIN GSPE-RELATED"/>
    <property type="match status" value="1"/>
</dbReference>